<feature type="domain" description="Histone deacetylase" evidence="2">
    <location>
        <begin position="39"/>
        <end position="319"/>
    </location>
</feature>
<dbReference type="GO" id="GO:0040029">
    <property type="term" value="P:epigenetic regulation of gene expression"/>
    <property type="evidence" value="ECO:0007669"/>
    <property type="project" value="TreeGrafter"/>
</dbReference>
<dbReference type="Pfam" id="PF00850">
    <property type="entry name" value="Hist_deacetyl"/>
    <property type="match status" value="1"/>
</dbReference>
<dbReference type="PANTHER" id="PTHR10625:SF31">
    <property type="entry name" value="HISTONE DEACETYLASE DOMAIN-CONTAINING PROTEIN"/>
    <property type="match status" value="1"/>
</dbReference>
<dbReference type="GO" id="GO:0005737">
    <property type="term" value="C:cytoplasm"/>
    <property type="evidence" value="ECO:0007669"/>
    <property type="project" value="TreeGrafter"/>
</dbReference>
<evidence type="ECO:0000259" key="2">
    <source>
        <dbReference type="Pfam" id="PF00850"/>
    </source>
</evidence>
<name>A0A9X3TYS9_9PROT</name>
<dbReference type="InterPro" id="IPR023801">
    <property type="entry name" value="His_deacetylse_dom"/>
</dbReference>
<sequence>MTIEPSRTGLVWHESYMWHDTGNYAGVMPPGPFLQPGRHVENPEAKRRLKNLLDISELTPALVPIAPRAATVDQLTRIHPLSYIEKVIALSAAGGGDSGAFAPVGKGSFEIAALSAGGIMAAIAAVVAGEVRNAYALVRPPGHHAEVDQGMGFCIFANGSLAAKYAQAELGLKRVAIVDWDVHHGNGAQHIFWTDPSVLTISIHQDQSFPPDSGHVHEIGEGAGAYFNLNIPLPAGSGTEAYLEAFDRVIIPALEAYQPDLILVPCGFDAGGMDPLARMALHSDSFREMTRRVKAAAERLCDGRLVLLHEGGYSAETVPFFGLAVIEELADRRTAVEDPFLPIIAGDPAQKLLPHQAAVIDAAAENVARMKAVIG</sequence>
<dbReference type="Proteomes" id="UP001141619">
    <property type="component" value="Unassembled WGS sequence"/>
</dbReference>
<dbReference type="RefSeq" id="WP_274944138.1">
    <property type="nucleotide sequence ID" value="NZ_JANWOI010000003.1"/>
</dbReference>
<comment type="caution">
    <text evidence="3">The sequence shown here is derived from an EMBL/GenBank/DDBJ whole genome shotgun (WGS) entry which is preliminary data.</text>
</comment>
<dbReference type="AlphaFoldDB" id="A0A9X3TYS9"/>
<dbReference type="PANTHER" id="PTHR10625">
    <property type="entry name" value="HISTONE DEACETYLASE HDAC1-RELATED"/>
    <property type="match status" value="1"/>
</dbReference>
<reference evidence="3" key="1">
    <citation type="submission" date="2022-08" db="EMBL/GenBank/DDBJ databases">
        <authorList>
            <person name="Vandamme P."/>
            <person name="Hettiarachchi A."/>
            <person name="Peeters C."/>
            <person name="Cnockaert M."/>
            <person name="Carlier A."/>
        </authorList>
    </citation>
    <scope>NUCLEOTIDE SEQUENCE</scope>
    <source>
        <strain evidence="3">LMG 31809</strain>
    </source>
</reference>
<keyword evidence="4" id="KW-1185">Reference proteome</keyword>
<dbReference type="InterPro" id="IPR023696">
    <property type="entry name" value="Ureohydrolase_dom_sf"/>
</dbReference>
<evidence type="ECO:0000313" key="4">
    <source>
        <dbReference type="Proteomes" id="UP001141619"/>
    </source>
</evidence>
<reference evidence="3" key="2">
    <citation type="journal article" date="2023" name="Syst. Appl. Microbiol.">
        <title>Govania unica gen. nov., sp. nov., a rare biosphere bacterium that represents a novel family in the class Alphaproteobacteria.</title>
        <authorList>
            <person name="Vandamme P."/>
            <person name="Peeters C."/>
            <person name="Hettiarachchi A."/>
            <person name="Cnockaert M."/>
            <person name="Carlier A."/>
        </authorList>
    </citation>
    <scope>NUCLEOTIDE SEQUENCE</scope>
    <source>
        <strain evidence="3">LMG 31809</strain>
    </source>
</reference>
<comment type="similarity">
    <text evidence="1">Belongs to the histone deacetylase family.</text>
</comment>
<dbReference type="GO" id="GO:0004407">
    <property type="term" value="F:histone deacetylase activity"/>
    <property type="evidence" value="ECO:0007669"/>
    <property type="project" value="TreeGrafter"/>
</dbReference>
<organism evidence="3 4">
    <name type="scientific">Govanella unica</name>
    <dbReference type="NCBI Taxonomy" id="2975056"/>
    <lineage>
        <taxon>Bacteria</taxon>
        <taxon>Pseudomonadati</taxon>
        <taxon>Pseudomonadota</taxon>
        <taxon>Alphaproteobacteria</taxon>
        <taxon>Emcibacterales</taxon>
        <taxon>Govanellaceae</taxon>
        <taxon>Govanella</taxon>
    </lineage>
</organism>
<gene>
    <name evidence="3" type="ORF">NYP16_10775</name>
</gene>
<protein>
    <submittedName>
        <fullName evidence="3">Class II histone deacetylase</fullName>
    </submittedName>
</protein>
<dbReference type="EMBL" id="JANWOI010000003">
    <property type="protein sequence ID" value="MDA5194435.1"/>
    <property type="molecule type" value="Genomic_DNA"/>
</dbReference>
<dbReference type="PRINTS" id="PR01270">
    <property type="entry name" value="HDASUPER"/>
</dbReference>
<proteinExistence type="inferred from homology"/>
<dbReference type="Gene3D" id="3.40.800.20">
    <property type="entry name" value="Histone deacetylase domain"/>
    <property type="match status" value="1"/>
</dbReference>
<dbReference type="InterPro" id="IPR037138">
    <property type="entry name" value="His_deacetylse_dom_sf"/>
</dbReference>
<evidence type="ECO:0000256" key="1">
    <source>
        <dbReference type="ARBA" id="ARBA00005947"/>
    </source>
</evidence>
<evidence type="ECO:0000313" key="3">
    <source>
        <dbReference type="EMBL" id="MDA5194435.1"/>
    </source>
</evidence>
<dbReference type="CDD" id="cd09996">
    <property type="entry name" value="HDAC_classII_1"/>
    <property type="match status" value="1"/>
</dbReference>
<accession>A0A9X3TYS9</accession>
<dbReference type="SUPFAM" id="SSF52768">
    <property type="entry name" value="Arginase/deacetylase"/>
    <property type="match status" value="1"/>
</dbReference>
<dbReference type="InterPro" id="IPR000286">
    <property type="entry name" value="HDACs"/>
</dbReference>